<dbReference type="EMBL" id="SRLO01000482">
    <property type="protein sequence ID" value="TNN54493.1"/>
    <property type="molecule type" value="Genomic_DNA"/>
</dbReference>
<name>A0A4Z2GNV4_9TELE</name>
<evidence type="ECO:0000256" key="1">
    <source>
        <dbReference type="SAM" id="MobiDB-lite"/>
    </source>
</evidence>
<dbReference type="AlphaFoldDB" id="A0A4Z2GNV4"/>
<evidence type="ECO:0000313" key="3">
    <source>
        <dbReference type="Proteomes" id="UP000314294"/>
    </source>
</evidence>
<keyword evidence="3" id="KW-1185">Reference proteome</keyword>
<organism evidence="2 3">
    <name type="scientific">Liparis tanakae</name>
    <name type="common">Tanaka's snailfish</name>
    <dbReference type="NCBI Taxonomy" id="230148"/>
    <lineage>
        <taxon>Eukaryota</taxon>
        <taxon>Metazoa</taxon>
        <taxon>Chordata</taxon>
        <taxon>Craniata</taxon>
        <taxon>Vertebrata</taxon>
        <taxon>Euteleostomi</taxon>
        <taxon>Actinopterygii</taxon>
        <taxon>Neopterygii</taxon>
        <taxon>Teleostei</taxon>
        <taxon>Neoteleostei</taxon>
        <taxon>Acanthomorphata</taxon>
        <taxon>Eupercaria</taxon>
        <taxon>Perciformes</taxon>
        <taxon>Cottioidei</taxon>
        <taxon>Cottales</taxon>
        <taxon>Liparidae</taxon>
        <taxon>Liparis</taxon>
    </lineage>
</organism>
<feature type="region of interest" description="Disordered" evidence="1">
    <location>
        <begin position="1"/>
        <end position="25"/>
    </location>
</feature>
<comment type="caution">
    <text evidence="2">The sequence shown here is derived from an EMBL/GenBank/DDBJ whole genome shotgun (WGS) entry which is preliminary data.</text>
</comment>
<reference evidence="2 3" key="1">
    <citation type="submission" date="2019-03" db="EMBL/GenBank/DDBJ databases">
        <title>First draft genome of Liparis tanakae, snailfish: a comprehensive survey of snailfish specific genes.</title>
        <authorList>
            <person name="Kim W."/>
            <person name="Song I."/>
            <person name="Jeong J.-H."/>
            <person name="Kim D."/>
            <person name="Kim S."/>
            <person name="Ryu S."/>
            <person name="Song J.Y."/>
            <person name="Lee S.K."/>
        </authorList>
    </citation>
    <scope>NUCLEOTIDE SEQUENCE [LARGE SCALE GENOMIC DNA]</scope>
    <source>
        <tissue evidence="2">Muscle</tissue>
    </source>
</reference>
<accession>A0A4Z2GNV4</accession>
<dbReference type="Proteomes" id="UP000314294">
    <property type="component" value="Unassembled WGS sequence"/>
</dbReference>
<evidence type="ECO:0000313" key="2">
    <source>
        <dbReference type="EMBL" id="TNN54493.1"/>
    </source>
</evidence>
<sequence length="62" mass="6564">MTLSGMEASENALTAIEPKKNKNQRQTPVILQTHGEAAAQITAPDETGAACSDIIEFHSVVV</sequence>
<gene>
    <name evidence="2" type="ORF">EYF80_035268</name>
</gene>
<proteinExistence type="predicted"/>
<protein>
    <submittedName>
        <fullName evidence="2">Uncharacterized protein</fullName>
    </submittedName>
</protein>